<name>A0A2U2D375_9PSED</name>
<sequence>MQKGVDAEKVFGRQEGKDPHTISSLSICWGFFVFGSTTSIPLSWECCWSRMYQSPQAGVTGFSIMPDRPESWAKFWEAMSNPLLQGAVMAILRPSSCWIRAPTR</sequence>
<dbReference type="EMBL" id="QFAW01000037">
    <property type="protein sequence ID" value="PWE41106.1"/>
    <property type="molecule type" value="Genomic_DNA"/>
</dbReference>
<feature type="region of interest" description="Disordered" evidence="1">
    <location>
        <begin position="1"/>
        <end position="21"/>
    </location>
</feature>
<accession>A0A2U2D375</accession>
<evidence type="ECO:0000256" key="1">
    <source>
        <dbReference type="SAM" id="MobiDB-lite"/>
    </source>
</evidence>
<dbReference type="AlphaFoldDB" id="A0A2U2D375"/>
<reference evidence="2 3" key="1">
    <citation type="submission" date="2018-05" db="EMBL/GenBank/DDBJ databases">
        <title>Genome sequences of two Antarctic strains of Pseudomonas prosekii: insights into adaptation to extreme conditions.</title>
        <authorList>
            <person name="Snopkova K."/>
            <person name="Dufkova K."/>
            <person name="Cejkova D."/>
            <person name="Sedlacek I."/>
            <person name="Smajs D."/>
        </authorList>
    </citation>
    <scope>NUCLEOTIDE SEQUENCE [LARGE SCALE GENOMIC DNA]</scope>
    <source>
        <strain evidence="2 3">P2673</strain>
    </source>
</reference>
<proteinExistence type="predicted"/>
<organism evidence="2 3">
    <name type="scientific">Pseudomonas prosekii</name>
    <dbReference type="NCBI Taxonomy" id="1148509"/>
    <lineage>
        <taxon>Bacteria</taxon>
        <taxon>Pseudomonadati</taxon>
        <taxon>Pseudomonadota</taxon>
        <taxon>Gammaproteobacteria</taxon>
        <taxon>Pseudomonadales</taxon>
        <taxon>Pseudomonadaceae</taxon>
        <taxon>Pseudomonas</taxon>
    </lineage>
</organism>
<evidence type="ECO:0000313" key="3">
    <source>
        <dbReference type="Proteomes" id="UP000245056"/>
    </source>
</evidence>
<feature type="compositionally biased region" description="Basic and acidic residues" evidence="1">
    <location>
        <begin position="1"/>
        <end position="20"/>
    </location>
</feature>
<gene>
    <name evidence="2" type="ORF">C9I49_22155</name>
</gene>
<protein>
    <submittedName>
        <fullName evidence="2">Uncharacterized protein</fullName>
    </submittedName>
</protein>
<comment type="caution">
    <text evidence="2">The sequence shown here is derived from an EMBL/GenBank/DDBJ whole genome shotgun (WGS) entry which is preliminary data.</text>
</comment>
<evidence type="ECO:0000313" key="2">
    <source>
        <dbReference type="EMBL" id="PWE41106.1"/>
    </source>
</evidence>
<dbReference type="Proteomes" id="UP000245056">
    <property type="component" value="Unassembled WGS sequence"/>
</dbReference>